<dbReference type="CDD" id="cd22699">
    <property type="entry name" value="FHA_PLM2-like"/>
    <property type="match status" value="1"/>
</dbReference>
<dbReference type="Gene3D" id="2.60.200.20">
    <property type="match status" value="1"/>
</dbReference>
<dbReference type="Proteomes" id="UP000253551">
    <property type="component" value="Unassembled WGS sequence"/>
</dbReference>
<protein>
    <recommendedName>
        <fullName evidence="2">FHA domain-containing protein</fullName>
    </recommendedName>
</protein>
<proteinExistence type="predicted"/>
<keyword evidence="4" id="KW-1185">Reference proteome</keyword>
<dbReference type="AlphaFoldDB" id="A0A367KR46"/>
<evidence type="ECO:0000313" key="3">
    <source>
        <dbReference type="EMBL" id="RCI04332.1"/>
    </source>
</evidence>
<organism evidence="3 4">
    <name type="scientific">Rhizopus stolonifer</name>
    <name type="common">Rhizopus nigricans</name>
    <dbReference type="NCBI Taxonomy" id="4846"/>
    <lineage>
        <taxon>Eukaryota</taxon>
        <taxon>Fungi</taxon>
        <taxon>Fungi incertae sedis</taxon>
        <taxon>Mucoromycota</taxon>
        <taxon>Mucoromycotina</taxon>
        <taxon>Mucoromycetes</taxon>
        <taxon>Mucorales</taxon>
        <taxon>Mucorineae</taxon>
        <taxon>Rhizopodaceae</taxon>
        <taxon>Rhizopus</taxon>
    </lineage>
</organism>
<reference evidence="3 4" key="1">
    <citation type="journal article" date="2018" name="G3 (Bethesda)">
        <title>Phylogenetic and Phylogenomic Definition of Rhizopus Species.</title>
        <authorList>
            <person name="Gryganskyi A.P."/>
            <person name="Golan J."/>
            <person name="Dolatabadi S."/>
            <person name="Mondo S."/>
            <person name="Robb S."/>
            <person name="Idnurm A."/>
            <person name="Muszewska A."/>
            <person name="Steczkiewicz K."/>
            <person name="Masonjones S."/>
            <person name="Liao H.L."/>
            <person name="Gajdeczka M.T."/>
            <person name="Anike F."/>
            <person name="Vuek A."/>
            <person name="Anishchenko I.M."/>
            <person name="Voigt K."/>
            <person name="de Hoog G.S."/>
            <person name="Smith M.E."/>
            <person name="Heitman J."/>
            <person name="Vilgalys R."/>
            <person name="Stajich J.E."/>
        </authorList>
    </citation>
    <scope>NUCLEOTIDE SEQUENCE [LARGE SCALE GENOMIC DNA]</scope>
    <source>
        <strain evidence="3 4">LSU 92-RS-03</strain>
    </source>
</reference>
<dbReference type="PROSITE" id="PS50006">
    <property type="entry name" value="FHA_DOMAIN"/>
    <property type="match status" value="1"/>
</dbReference>
<feature type="region of interest" description="Disordered" evidence="1">
    <location>
        <begin position="276"/>
        <end position="325"/>
    </location>
</feature>
<dbReference type="EMBL" id="PJQM01000714">
    <property type="protein sequence ID" value="RCI04332.1"/>
    <property type="molecule type" value="Genomic_DNA"/>
</dbReference>
<dbReference type="InterPro" id="IPR008984">
    <property type="entry name" value="SMAD_FHA_dom_sf"/>
</dbReference>
<dbReference type="STRING" id="4846.A0A367KR46"/>
<dbReference type="OrthoDB" id="5348546at2759"/>
<evidence type="ECO:0000259" key="2">
    <source>
        <dbReference type="PROSITE" id="PS50006"/>
    </source>
</evidence>
<dbReference type="Pfam" id="PF00498">
    <property type="entry name" value="FHA"/>
    <property type="match status" value="1"/>
</dbReference>
<feature type="domain" description="FHA" evidence="2">
    <location>
        <begin position="45"/>
        <end position="97"/>
    </location>
</feature>
<dbReference type="InterPro" id="IPR000253">
    <property type="entry name" value="FHA_dom"/>
</dbReference>
<gene>
    <name evidence="3" type="ORF">CU098_012011</name>
</gene>
<accession>A0A367KR46</accession>
<sequence length="325" mass="36943">MMTTDKRFQVQTCQFLSNPSLAIKYHQSSPDAIPVVFMGSKTSKTTIGRGHDATVQIGKSNKRVSREHVVIEHKPNFNGYELTILSPNGALIDHIIFIEGEHVPVMEGTMIEIVGTRLIFKAPKEETMVIKQTMEKRVQKKGHCLSNEIETAVCHESNLLVKTTTKVKKRTLEDQIIQTLVYTRKSTMTCSDIANRIEGHARIDIINTLIHSPLIGCIKRLGKTADGSPKEDLYYYKADVDQNQERRKRYSDIGRSARKCTMKDTQYYFKASIPPKLNHHKSKHTVSMRSKKKAEINQRQDEDEVGSNSSGDVSDMEVYELFKDV</sequence>
<dbReference type="SUPFAM" id="SSF49879">
    <property type="entry name" value="SMAD/FHA domain"/>
    <property type="match status" value="1"/>
</dbReference>
<feature type="compositionally biased region" description="Basic residues" evidence="1">
    <location>
        <begin position="277"/>
        <end position="292"/>
    </location>
</feature>
<evidence type="ECO:0000313" key="4">
    <source>
        <dbReference type="Proteomes" id="UP000253551"/>
    </source>
</evidence>
<name>A0A367KR46_RHIST</name>
<comment type="caution">
    <text evidence="3">The sequence shown here is derived from an EMBL/GenBank/DDBJ whole genome shotgun (WGS) entry which is preliminary data.</text>
</comment>
<evidence type="ECO:0000256" key="1">
    <source>
        <dbReference type="SAM" id="MobiDB-lite"/>
    </source>
</evidence>